<name>A0A4P7VR88_9BACT</name>
<feature type="transmembrane region" description="Helical" evidence="17">
    <location>
        <begin position="104"/>
        <end position="121"/>
    </location>
</feature>
<evidence type="ECO:0000256" key="6">
    <source>
        <dbReference type="ARBA" id="ARBA00017171"/>
    </source>
</evidence>
<evidence type="ECO:0000256" key="4">
    <source>
        <dbReference type="ARBA" id="ARBA00010441"/>
    </source>
</evidence>
<dbReference type="Pfam" id="PF01066">
    <property type="entry name" value="CDP-OH_P_transf"/>
    <property type="match status" value="1"/>
</dbReference>
<keyword evidence="8 16" id="KW-0808">Transferase</keyword>
<evidence type="ECO:0000256" key="15">
    <source>
        <dbReference type="ARBA" id="ARBA00032361"/>
    </source>
</evidence>
<evidence type="ECO:0000256" key="11">
    <source>
        <dbReference type="ARBA" id="ARBA00023098"/>
    </source>
</evidence>
<dbReference type="GO" id="GO:0003882">
    <property type="term" value="F:CDP-diacylglycerol-serine O-phosphatidyltransferase activity"/>
    <property type="evidence" value="ECO:0007669"/>
    <property type="project" value="UniProtKB-EC"/>
</dbReference>
<dbReference type="EC" id="2.7.8.8" evidence="5"/>
<keyword evidence="11" id="KW-0443">Lipid metabolism</keyword>
<comment type="similarity">
    <text evidence="4 16">Belongs to the CDP-alcohol phosphatidyltransferase class-I family.</text>
</comment>
<accession>A0A4P7VR88</accession>
<evidence type="ECO:0000256" key="1">
    <source>
        <dbReference type="ARBA" id="ARBA00000287"/>
    </source>
</evidence>
<evidence type="ECO:0000313" key="19">
    <source>
        <dbReference type="Proteomes" id="UP000297031"/>
    </source>
</evidence>
<evidence type="ECO:0000256" key="10">
    <source>
        <dbReference type="ARBA" id="ARBA00022989"/>
    </source>
</evidence>
<sequence>MLKIIKSNIPNTITCMSLVCGCVACIMSFNYNVMSGGLYGYQWAFIFIGIAALFDFCDGAAARLLHAYSNLGKELDSLSDLVSFGVAPGMLIYNTISAFSDCHWVAYLAILIPVMGELRLARFNIDDRQTTSFLGMPIPANAIFWIGFTAWIHRYGYPGDIVMALLVVVVSLLMVMTRMKMFSLKFKNFDIRENLRRYIIIIAAIFFVVMYGVAGFAYAILFYVVLSLVRTKYSA</sequence>
<evidence type="ECO:0000256" key="3">
    <source>
        <dbReference type="ARBA" id="ARBA00004308"/>
    </source>
</evidence>
<dbReference type="OrthoDB" id="9777147at2"/>
<reference evidence="18 19" key="1">
    <citation type="submission" date="2019-02" db="EMBL/GenBank/DDBJ databases">
        <title>Isolation and identification of novel species under the genus Muribaculum.</title>
        <authorList>
            <person name="Miyake S."/>
            <person name="Ding Y."/>
            <person name="Low A."/>
            <person name="Soh M."/>
            <person name="Seedorf H."/>
        </authorList>
    </citation>
    <scope>NUCLEOTIDE SEQUENCE [LARGE SCALE GENOMIC DNA]</scope>
    <source>
        <strain evidence="18 19">TLL-A4</strain>
    </source>
</reference>
<dbReference type="NCBIfam" id="TIGR00473">
    <property type="entry name" value="pssA"/>
    <property type="match status" value="1"/>
</dbReference>
<evidence type="ECO:0000256" key="9">
    <source>
        <dbReference type="ARBA" id="ARBA00022692"/>
    </source>
</evidence>
<dbReference type="EMBL" id="CP039393">
    <property type="protein sequence ID" value="QCD36833.1"/>
    <property type="molecule type" value="Genomic_DNA"/>
</dbReference>
<keyword evidence="19" id="KW-1185">Reference proteome</keyword>
<dbReference type="KEGG" id="mgod:E7746_13570"/>
<dbReference type="InterPro" id="IPR004533">
    <property type="entry name" value="CDP-diaglyc--ser_O-PTrfase"/>
</dbReference>
<dbReference type="GO" id="GO:0016020">
    <property type="term" value="C:membrane"/>
    <property type="evidence" value="ECO:0007669"/>
    <property type="project" value="UniProtKB-SubCell"/>
</dbReference>
<dbReference type="InterPro" id="IPR048254">
    <property type="entry name" value="CDP_ALCOHOL_P_TRANSF_CS"/>
</dbReference>
<evidence type="ECO:0000256" key="7">
    <source>
        <dbReference type="ARBA" id="ARBA00022516"/>
    </source>
</evidence>
<dbReference type="AlphaFoldDB" id="A0A4P7VR88"/>
<comment type="subcellular location">
    <subcellularLocation>
        <location evidence="3">Endomembrane system</location>
    </subcellularLocation>
    <subcellularLocation>
        <location evidence="2">Membrane</location>
        <topology evidence="2">Multi-pass membrane protein</topology>
    </subcellularLocation>
</comment>
<protein>
    <recommendedName>
        <fullName evidence="6">CDP-diacylglycerol--serine O-phosphatidyltransferase</fullName>
        <ecNumber evidence="5">2.7.8.8</ecNumber>
    </recommendedName>
    <alternativeName>
        <fullName evidence="15">Phosphatidylserine synthase</fullName>
    </alternativeName>
</protein>
<dbReference type="RefSeq" id="WP_123394968.1">
    <property type="nucleotide sequence ID" value="NZ_CANQMU010000002.1"/>
</dbReference>
<keyword evidence="12 17" id="KW-0472">Membrane</keyword>
<gene>
    <name evidence="18" type="primary">pssA</name>
    <name evidence="18" type="ORF">E7746_13570</name>
</gene>
<dbReference type="Proteomes" id="UP000297031">
    <property type="component" value="Chromosome"/>
</dbReference>
<feature type="transmembrane region" description="Helical" evidence="17">
    <location>
        <begin position="198"/>
        <end position="226"/>
    </location>
</feature>
<dbReference type="GO" id="GO:0008654">
    <property type="term" value="P:phospholipid biosynthetic process"/>
    <property type="evidence" value="ECO:0007669"/>
    <property type="project" value="UniProtKB-KW"/>
</dbReference>
<feature type="transmembrane region" description="Helical" evidence="17">
    <location>
        <begin position="133"/>
        <end position="153"/>
    </location>
</feature>
<evidence type="ECO:0000256" key="14">
    <source>
        <dbReference type="ARBA" id="ARBA00023264"/>
    </source>
</evidence>
<keyword evidence="14" id="KW-1208">Phospholipid metabolism</keyword>
<keyword evidence="13" id="KW-0594">Phospholipid biosynthesis</keyword>
<dbReference type="InterPro" id="IPR000462">
    <property type="entry name" value="CDP-OH_P_trans"/>
</dbReference>
<evidence type="ECO:0000256" key="5">
    <source>
        <dbReference type="ARBA" id="ARBA00013174"/>
    </source>
</evidence>
<dbReference type="GO" id="GO:0012505">
    <property type="term" value="C:endomembrane system"/>
    <property type="evidence" value="ECO:0007669"/>
    <property type="project" value="UniProtKB-SubCell"/>
</dbReference>
<organism evidence="18 19">
    <name type="scientific">Muribaculum gordoncarteri</name>
    <dbReference type="NCBI Taxonomy" id="2530390"/>
    <lineage>
        <taxon>Bacteria</taxon>
        <taxon>Pseudomonadati</taxon>
        <taxon>Bacteroidota</taxon>
        <taxon>Bacteroidia</taxon>
        <taxon>Bacteroidales</taxon>
        <taxon>Muribaculaceae</taxon>
        <taxon>Muribaculum</taxon>
    </lineage>
</organism>
<keyword evidence="10 17" id="KW-1133">Transmembrane helix</keyword>
<evidence type="ECO:0000256" key="2">
    <source>
        <dbReference type="ARBA" id="ARBA00004141"/>
    </source>
</evidence>
<evidence type="ECO:0000256" key="13">
    <source>
        <dbReference type="ARBA" id="ARBA00023209"/>
    </source>
</evidence>
<proteinExistence type="inferred from homology"/>
<feature type="transmembrane region" description="Helical" evidence="17">
    <location>
        <begin position="43"/>
        <end position="65"/>
    </location>
</feature>
<evidence type="ECO:0000256" key="17">
    <source>
        <dbReference type="SAM" id="Phobius"/>
    </source>
</evidence>
<dbReference type="Gene3D" id="1.20.120.1760">
    <property type="match status" value="1"/>
</dbReference>
<comment type="catalytic activity">
    <reaction evidence="1">
        <text>a CDP-1,2-diacyl-sn-glycerol + L-serine = a 1,2-diacyl-sn-glycero-3-phospho-L-serine + CMP + H(+)</text>
        <dbReference type="Rhea" id="RHEA:16913"/>
        <dbReference type="ChEBI" id="CHEBI:15378"/>
        <dbReference type="ChEBI" id="CHEBI:33384"/>
        <dbReference type="ChEBI" id="CHEBI:57262"/>
        <dbReference type="ChEBI" id="CHEBI:58332"/>
        <dbReference type="ChEBI" id="CHEBI:60377"/>
        <dbReference type="EC" id="2.7.8.8"/>
    </reaction>
</comment>
<feature type="transmembrane region" description="Helical" evidence="17">
    <location>
        <begin position="159"/>
        <end position="177"/>
    </location>
</feature>
<keyword evidence="7" id="KW-0444">Lipid biosynthesis</keyword>
<evidence type="ECO:0000313" key="18">
    <source>
        <dbReference type="EMBL" id="QCD36833.1"/>
    </source>
</evidence>
<feature type="transmembrane region" description="Helical" evidence="17">
    <location>
        <begin position="77"/>
        <end position="98"/>
    </location>
</feature>
<evidence type="ECO:0000256" key="12">
    <source>
        <dbReference type="ARBA" id="ARBA00023136"/>
    </source>
</evidence>
<evidence type="ECO:0000256" key="8">
    <source>
        <dbReference type="ARBA" id="ARBA00022679"/>
    </source>
</evidence>
<dbReference type="PROSITE" id="PS51257">
    <property type="entry name" value="PROKAR_LIPOPROTEIN"/>
    <property type="match status" value="1"/>
</dbReference>
<dbReference type="InterPro" id="IPR043130">
    <property type="entry name" value="CDP-OH_PTrfase_TM_dom"/>
</dbReference>
<dbReference type="PROSITE" id="PS00379">
    <property type="entry name" value="CDP_ALCOHOL_P_TRANSF"/>
    <property type="match status" value="1"/>
</dbReference>
<evidence type="ECO:0000256" key="16">
    <source>
        <dbReference type="RuleBase" id="RU003750"/>
    </source>
</evidence>
<keyword evidence="9 17" id="KW-0812">Transmembrane</keyword>
<feature type="transmembrane region" description="Helical" evidence="17">
    <location>
        <begin position="12"/>
        <end position="31"/>
    </location>
</feature>